<protein>
    <recommendedName>
        <fullName evidence="3">Lipoprotein</fullName>
    </recommendedName>
</protein>
<dbReference type="PROSITE" id="PS51257">
    <property type="entry name" value="PROKAR_LIPOPROTEIN"/>
    <property type="match status" value="1"/>
</dbReference>
<evidence type="ECO:0000313" key="1">
    <source>
        <dbReference type="EMBL" id="RXK14813.1"/>
    </source>
</evidence>
<dbReference type="KEGG" id="amyt:AMYT_0309"/>
<comment type="caution">
    <text evidence="1">The sequence shown here is derived from an EMBL/GenBank/DDBJ whole genome shotgun (WGS) entry which is preliminary data.</text>
</comment>
<evidence type="ECO:0000313" key="2">
    <source>
        <dbReference type="Proteomes" id="UP000290092"/>
    </source>
</evidence>
<organism evidence="1 2">
    <name type="scientific">Malaciobacter mytili LMG 24559</name>
    <dbReference type="NCBI Taxonomy" id="1032238"/>
    <lineage>
        <taxon>Bacteria</taxon>
        <taxon>Pseudomonadati</taxon>
        <taxon>Campylobacterota</taxon>
        <taxon>Epsilonproteobacteria</taxon>
        <taxon>Campylobacterales</taxon>
        <taxon>Arcobacteraceae</taxon>
        <taxon>Malaciobacter</taxon>
    </lineage>
</organism>
<accession>A0AAX2AD49</accession>
<keyword evidence="2" id="KW-1185">Reference proteome</keyword>
<dbReference type="RefSeq" id="WP_114840806.1">
    <property type="nucleotide sequence ID" value="NZ_CP031219.1"/>
</dbReference>
<name>A0AAX2AD49_9BACT</name>
<dbReference type="Proteomes" id="UP000290092">
    <property type="component" value="Unassembled WGS sequence"/>
</dbReference>
<dbReference type="AlphaFoldDB" id="A0AAX2AD49"/>
<gene>
    <name evidence="1" type="ORF">CP985_11700</name>
</gene>
<evidence type="ECO:0008006" key="3">
    <source>
        <dbReference type="Google" id="ProtNLM"/>
    </source>
</evidence>
<proteinExistence type="predicted"/>
<reference evidence="1 2" key="1">
    <citation type="submission" date="2017-09" db="EMBL/GenBank/DDBJ databases">
        <title>Genomics of the genus Arcobacter.</title>
        <authorList>
            <person name="Perez-Cataluna A."/>
            <person name="Figueras M.J."/>
            <person name="Salas-Masso N."/>
        </authorList>
    </citation>
    <scope>NUCLEOTIDE SEQUENCE [LARGE SCALE GENOMIC DNA]</scope>
    <source>
        <strain evidence="1 2">CECT 7386</strain>
    </source>
</reference>
<dbReference type="EMBL" id="NXID01000050">
    <property type="protein sequence ID" value="RXK14813.1"/>
    <property type="molecule type" value="Genomic_DNA"/>
</dbReference>
<sequence length="190" mass="22882">MKNILLFITVLVFFTACTPSTINKVSLSSNKIILENKNIIHTFNECTNFSYYVNEENKEYGKLFIEYIDLNSSCKWNGFQRGFFEELFKSTLKIKSMKIVEQFDYKNFEFTTYLIDEKQYLNLIYNYEVFKDIFILDYSGKLSQEYIQKFDNLYKSKYLNKNRFLKKYNKSLVNMATFNGYFSKEKFLLD</sequence>